<feature type="domain" description="RDD" evidence="7">
    <location>
        <begin position="87"/>
        <end position="188"/>
    </location>
</feature>
<dbReference type="InterPro" id="IPR010432">
    <property type="entry name" value="RDD"/>
</dbReference>
<evidence type="ECO:0000313" key="9">
    <source>
        <dbReference type="Proteomes" id="UP001595975"/>
    </source>
</evidence>
<gene>
    <name evidence="8" type="ORF">ACFP3U_13540</name>
</gene>
<dbReference type="Pfam" id="PF06271">
    <property type="entry name" value="RDD"/>
    <property type="match status" value="1"/>
</dbReference>
<evidence type="ECO:0000259" key="7">
    <source>
        <dbReference type="Pfam" id="PF06271"/>
    </source>
</evidence>
<proteinExistence type="predicted"/>
<name>A0ABW0X4C6_9ACTN</name>
<keyword evidence="4 6" id="KW-0472">Membrane</keyword>
<keyword evidence="2 6" id="KW-0812">Transmembrane</keyword>
<protein>
    <submittedName>
        <fullName evidence="8">RDD family protein</fullName>
    </submittedName>
</protein>
<keyword evidence="3 6" id="KW-1133">Transmembrane helix</keyword>
<accession>A0ABW0X4C6</accession>
<dbReference type="Proteomes" id="UP001595975">
    <property type="component" value="Unassembled WGS sequence"/>
</dbReference>
<organism evidence="8 9">
    <name type="scientific">Kitasatospora misakiensis</name>
    <dbReference type="NCBI Taxonomy" id="67330"/>
    <lineage>
        <taxon>Bacteria</taxon>
        <taxon>Bacillati</taxon>
        <taxon>Actinomycetota</taxon>
        <taxon>Actinomycetes</taxon>
        <taxon>Kitasatosporales</taxon>
        <taxon>Streptomycetaceae</taxon>
        <taxon>Kitasatospora</taxon>
    </lineage>
</organism>
<reference evidence="9" key="1">
    <citation type="journal article" date="2019" name="Int. J. Syst. Evol. Microbiol.">
        <title>The Global Catalogue of Microorganisms (GCM) 10K type strain sequencing project: providing services to taxonomists for standard genome sequencing and annotation.</title>
        <authorList>
            <consortium name="The Broad Institute Genomics Platform"/>
            <consortium name="The Broad Institute Genome Sequencing Center for Infectious Disease"/>
            <person name="Wu L."/>
            <person name="Ma J."/>
        </authorList>
    </citation>
    <scope>NUCLEOTIDE SEQUENCE [LARGE SCALE GENOMIC DNA]</scope>
    <source>
        <strain evidence="9">CGMCC 4.1437</strain>
    </source>
</reference>
<evidence type="ECO:0000313" key="8">
    <source>
        <dbReference type="EMBL" id="MFC5664004.1"/>
    </source>
</evidence>
<dbReference type="RefSeq" id="WP_380225711.1">
    <property type="nucleotide sequence ID" value="NZ_JBHSOF010000014.1"/>
</dbReference>
<evidence type="ECO:0000256" key="6">
    <source>
        <dbReference type="SAM" id="Phobius"/>
    </source>
</evidence>
<comment type="subcellular location">
    <subcellularLocation>
        <location evidence="1">Membrane</location>
        <topology evidence="1">Multi-pass membrane protein</topology>
    </subcellularLocation>
</comment>
<evidence type="ECO:0000256" key="2">
    <source>
        <dbReference type="ARBA" id="ARBA00022692"/>
    </source>
</evidence>
<feature type="transmembrane region" description="Helical" evidence="6">
    <location>
        <begin position="122"/>
        <end position="143"/>
    </location>
</feature>
<feature type="compositionally biased region" description="Low complexity" evidence="5">
    <location>
        <begin position="1"/>
        <end position="76"/>
    </location>
</feature>
<feature type="region of interest" description="Disordered" evidence="5">
    <location>
        <begin position="1"/>
        <end position="86"/>
    </location>
</feature>
<evidence type="ECO:0000256" key="5">
    <source>
        <dbReference type="SAM" id="MobiDB-lite"/>
    </source>
</evidence>
<evidence type="ECO:0000256" key="1">
    <source>
        <dbReference type="ARBA" id="ARBA00004141"/>
    </source>
</evidence>
<keyword evidence="9" id="KW-1185">Reference proteome</keyword>
<comment type="caution">
    <text evidence="8">The sequence shown here is derived from an EMBL/GenBank/DDBJ whole genome shotgun (WGS) entry which is preliminary data.</text>
</comment>
<dbReference type="EMBL" id="JBHSOF010000014">
    <property type="protein sequence ID" value="MFC5664004.1"/>
    <property type="molecule type" value="Genomic_DNA"/>
</dbReference>
<evidence type="ECO:0000256" key="3">
    <source>
        <dbReference type="ARBA" id="ARBA00022989"/>
    </source>
</evidence>
<evidence type="ECO:0000256" key="4">
    <source>
        <dbReference type="ARBA" id="ARBA00023136"/>
    </source>
</evidence>
<sequence>MAQGYPPGSYGQQPYGQQPYPQQQQPYPPQYGQAPQYPQAPQYGQPPQYAQQHPQQWAQHPQQQHLQQPPRQALPPHLRPPRPEEASGFRRYPAMLADWLLAIVAGFLAAKAAAGPRLDLGGAYFGALFGVGLGVSFVNQVLLARLTGFSAGKGLMALRVIRAKDGSRPHLWRLTKRWALGFVILAIALITEDYDDEGELVAVRVVRWKHLREYRRAAARLG</sequence>
<feature type="transmembrane region" description="Helical" evidence="6">
    <location>
        <begin position="92"/>
        <end position="110"/>
    </location>
</feature>